<feature type="binding site" evidence="3">
    <location>
        <position position="129"/>
    </location>
    <ligand>
        <name>substrate</name>
    </ligand>
</feature>
<feature type="binding site" evidence="3">
    <location>
        <position position="182"/>
    </location>
    <ligand>
        <name>a divalent metal cation</name>
        <dbReference type="ChEBI" id="CHEBI:60240"/>
    </ligand>
</feature>
<dbReference type="InterPro" id="IPR013658">
    <property type="entry name" value="SGL"/>
</dbReference>
<dbReference type="Proteomes" id="UP000231501">
    <property type="component" value="Unassembled WGS sequence"/>
</dbReference>
<evidence type="ECO:0000313" key="5">
    <source>
        <dbReference type="EMBL" id="PIM50846.1"/>
    </source>
</evidence>
<feature type="binding site" evidence="3">
    <location>
        <position position="127"/>
    </location>
    <ligand>
        <name>substrate</name>
    </ligand>
</feature>
<dbReference type="GO" id="GO:0005509">
    <property type="term" value="F:calcium ion binding"/>
    <property type="evidence" value="ECO:0007669"/>
    <property type="project" value="TreeGrafter"/>
</dbReference>
<evidence type="ECO:0000256" key="3">
    <source>
        <dbReference type="PIRSR" id="PIRSR605511-2"/>
    </source>
</evidence>
<comment type="cofactor">
    <cofactor evidence="3">
        <name>Zn(2+)</name>
        <dbReference type="ChEBI" id="CHEBI:29105"/>
    </cofactor>
    <text evidence="3">Binds 1 divalent metal cation per subunit.</text>
</comment>
<organism evidence="5 6">
    <name type="scientific">Roseateles chitinivorans</name>
    <dbReference type="NCBI Taxonomy" id="2917965"/>
    <lineage>
        <taxon>Bacteria</taxon>
        <taxon>Pseudomonadati</taxon>
        <taxon>Pseudomonadota</taxon>
        <taxon>Betaproteobacteria</taxon>
        <taxon>Burkholderiales</taxon>
        <taxon>Sphaerotilaceae</taxon>
        <taxon>Roseateles</taxon>
    </lineage>
</organism>
<evidence type="ECO:0000256" key="1">
    <source>
        <dbReference type="ARBA" id="ARBA00008853"/>
    </source>
</evidence>
<feature type="domain" description="SMP-30/Gluconolactonase/LRE-like region" evidence="4">
    <location>
        <begin position="29"/>
        <end position="290"/>
    </location>
</feature>
<reference evidence="5 6" key="1">
    <citation type="submission" date="2017-11" db="EMBL/GenBank/DDBJ databases">
        <title>Draft genome sequence of Mitsuaria sp. HWN-4.</title>
        <authorList>
            <person name="Gundlapally S.R."/>
        </authorList>
    </citation>
    <scope>NUCLEOTIDE SEQUENCE [LARGE SCALE GENOMIC DNA]</scope>
    <source>
        <strain evidence="5 6">HWN-4</strain>
    </source>
</reference>
<evidence type="ECO:0000259" key="4">
    <source>
        <dbReference type="Pfam" id="PF08450"/>
    </source>
</evidence>
<sequence length="321" mass="34387">MSAGLASTAAAARGAAEAARVHVDGRDRLGECALWCEREQALYWTDIDSHRLFRWRAEASRPGESSGPALAGEITEWRMPEPLGSFALCDLPGQLLLGLASGVAMFDLATGEIGPLTPVEADEPRTRINDGRCDPQGRFVFGMFNPHGAAVGGYYRASMAGVGIGRGLAIERLPLPPGIVGNSLNFSPDGGTLYYTDSPTRTIWAMDYHADGRLGERRVFVQLPLDGGEPDGAAVDAEGGLWSAIWGDGVVIRFDAQGRETLRLAVPASQPTCPVFGGPALDRLFVTTARRQCEHEPLAGALFELDPHGHRGQAPHRFSTR</sequence>
<dbReference type="Pfam" id="PF08450">
    <property type="entry name" value="SGL"/>
    <property type="match status" value="1"/>
</dbReference>
<feature type="binding site" evidence="3">
    <location>
        <position position="31"/>
    </location>
    <ligand>
        <name>a divalent metal cation</name>
        <dbReference type="ChEBI" id="CHEBI:60240"/>
    </ligand>
</feature>
<feature type="binding site" evidence="3">
    <location>
        <position position="231"/>
    </location>
    <ligand>
        <name>a divalent metal cation</name>
        <dbReference type="ChEBI" id="CHEBI:60240"/>
    </ligand>
</feature>
<name>A0A2G9C346_9BURK</name>
<accession>A0A2G9C346</accession>
<dbReference type="SUPFAM" id="SSF63829">
    <property type="entry name" value="Calcium-dependent phosphotriesterase"/>
    <property type="match status" value="1"/>
</dbReference>
<evidence type="ECO:0000256" key="2">
    <source>
        <dbReference type="PIRSR" id="PIRSR605511-1"/>
    </source>
</evidence>
<comment type="similarity">
    <text evidence="1">Belongs to the SMP-30/CGR1 family.</text>
</comment>
<feature type="active site" description="Proton donor/acceptor" evidence="2">
    <location>
        <position position="231"/>
    </location>
</feature>
<evidence type="ECO:0000313" key="6">
    <source>
        <dbReference type="Proteomes" id="UP000231501"/>
    </source>
</evidence>
<gene>
    <name evidence="5" type="ORF">CS062_22930</name>
</gene>
<keyword evidence="3" id="KW-0862">Zinc</keyword>
<dbReference type="PRINTS" id="PR01790">
    <property type="entry name" value="SMP30FAMILY"/>
</dbReference>
<dbReference type="PANTHER" id="PTHR10907">
    <property type="entry name" value="REGUCALCIN"/>
    <property type="match status" value="1"/>
</dbReference>
<protein>
    <submittedName>
        <fullName evidence="5">Gluconolaconase</fullName>
    </submittedName>
</protein>
<keyword evidence="6" id="KW-1185">Reference proteome</keyword>
<dbReference type="EMBL" id="PEOG01000095">
    <property type="protein sequence ID" value="PIM50846.1"/>
    <property type="molecule type" value="Genomic_DNA"/>
</dbReference>
<dbReference type="AlphaFoldDB" id="A0A2G9C346"/>
<dbReference type="GO" id="GO:0019853">
    <property type="term" value="P:L-ascorbic acid biosynthetic process"/>
    <property type="evidence" value="ECO:0007669"/>
    <property type="project" value="TreeGrafter"/>
</dbReference>
<comment type="caution">
    <text evidence="5">The sequence shown here is derived from an EMBL/GenBank/DDBJ whole genome shotgun (WGS) entry which is preliminary data.</text>
</comment>
<dbReference type="Gene3D" id="2.120.10.30">
    <property type="entry name" value="TolB, C-terminal domain"/>
    <property type="match status" value="1"/>
</dbReference>
<dbReference type="InterPro" id="IPR005511">
    <property type="entry name" value="SMP-30"/>
</dbReference>
<dbReference type="RefSeq" id="WP_099864017.1">
    <property type="nucleotide sequence ID" value="NZ_PEOG01000095.1"/>
</dbReference>
<dbReference type="InterPro" id="IPR011042">
    <property type="entry name" value="6-blade_b-propeller_TolB-like"/>
</dbReference>
<dbReference type="OrthoDB" id="9775406at2"/>
<proteinExistence type="inferred from homology"/>
<dbReference type="PANTHER" id="PTHR10907:SF47">
    <property type="entry name" value="REGUCALCIN"/>
    <property type="match status" value="1"/>
</dbReference>
<keyword evidence="3" id="KW-0479">Metal-binding</keyword>
<dbReference type="GO" id="GO:0004341">
    <property type="term" value="F:gluconolactonase activity"/>
    <property type="evidence" value="ECO:0007669"/>
    <property type="project" value="TreeGrafter"/>
</dbReference>